<evidence type="ECO:0000313" key="4">
    <source>
        <dbReference type="Proteomes" id="UP000190961"/>
    </source>
</evidence>
<dbReference type="InterPro" id="IPR055377">
    <property type="entry name" value="GH3_M"/>
</dbReference>
<dbReference type="EMBL" id="FUZU01000002">
    <property type="protein sequence ID" value="SKC74816.1"/>
    <property type="molecule type" value="Genomic_DNA"/>
</dbReference>
<name>A0A1T5LFK7_9BACT</name>
<gene>
    <name evidence="3" type="ORF">SAMN05660236_3139</name>
</gene>
<evidence type="ECO:0000313" key="3">
    <source>
        <dbReference type="EMBL" id="SKC74816.1"/>
    </source>
</evidence>
<dbReference type="Pfam" id="PF23572">
    <property type="entry name" value="GH3_C"/>
    <property type="match status" value="1"/>
</dbReference>
<dbReference type="GO" id="GO:0005737">
    <property type="term" value="C:cytoplasm"/>
    <property type="evidence" value="ECO:0007669"/>
    <property type="project" value="TreeGrafter"/>
</dbReference>
<dbReference type="OrthoDB" id="5678283at2"/>
<dbReference type="GO" id="GO:0016881">
    <property type="term" value="F:acid-amino acid ligase activity"/>
    <property type="evidence" value="ECO:0007669"/>
    <property type="project" value="TreeGrafter"/>
</dbReference>
<feature type="domain" description="GH3 C-terminal" evidence="2">
    <location>
        <begin position="382"/>
        <end position="495"/>
    </location>
</feature>
<reference evidence="3 4" key="1">
    <citation type="submission" date="2017-02" db="EMBL/GenBank/DDBJ databases">
        <authorList>
            <person name="Peterson S.W."/>
        </authorList>
    </citation>
    <scope>NUCLEOTIDE SEQUENCE [LARGE SCALE GENOMIC DNA]</scope>
    <source>
        <strain evidence="3 4">DSM 25262</strain>
    </source>
</reference>
<dbReference type="InterPro" id="IPR055378">
    <property type="entry name" value="GH3_C"/>
</dbReference>
<protein>
    <submittedName>
        <fullName evidence="3">GH3 auxin-responsive promoter</fullName>
    </submittedName>
</protein>
<dbReference type="RefSeq" id="WP_079687692.1">
    <property type="nucleotide sequence ID" value="NZ_FUZU01000002.1"/>
</dbReference>
<sequence>MGLINSILTWVMKKRIHQMELFMKYPHEVQDEIFKKLIQTARTTEFGIQYDFSSIQTYDQFRSRVPIHTYEKLFPSIERLMRGEQNILWPTEIKWFSKSSGTTNARSKFIPVSQEALEDCHFKGGKDLISLYVNNYPDTTLFDGKGLAVGGSHQINDFDPSASSYYGDVSAVIMQNLPQWAQFIRTPSLETALMGNWEEKIEKMARETARDNVTNIAGVPTWTILLIQKVVELEGKNNILEVWPNLEAFFHGAVSFAPYRALFKALIPSDKMRYWEIYNASEGFFGIQDQRDSEELLLMLDYGVFYEFVPIAELEKEDPRAVPLSEVELNTNYAMVISTNAGLWRYNIGDTIKFTSLAPYRIKISGRTKHYINAFGEELIVENAETAISRACDLTGAIIENFTAGPIYLAHGKKGGHEWLVEFKVKPSSMEEFTRLLDKTLREINSDYDAKRAHNLALIEPVVHSVEEGTFYNWMRSRGKLGGQNKVPRLSNSREYIEDILRMMAEV</sequence>
<dbReference type="STRING" id="688867.SAMN05660236_3139"/>
<evidence type="ECO:0000259" key="2">
    <source>
        <dbReference type="Pfam" id="PF23572"/>
    </source>
</evidence>
<evidence type="ECO:0000259" key="1">
    <source>
        <dbReference type="Pfam" id="PF23571"/>
    </source>
</evidence>
<dbReference type="Pfam" id="PF03321">
    <property type="entry name" value="GH3"/>
    <property type="match status" value="1"/>
</dbReference>
<organism evidence="3 4">
    <name type="scientific">Ohtaekwangia koreensis</name>
    <dbReference type="NCBI Taxonomy" id="688867"/>
    <lineage>
        <taxon>Bacteria</taxon>
        <taxon>Pseudomonadati</taxon>
        <taxon>Bacteroidota</taxon>
        <taxon>Cytophagia</taxon>
        <taxon>Cytophagales</taxon>
        <taxon>Fulvivirgaceae</taxon>
        <taxon>Ohtaekwangia</taxon>
    </lineage>
</organism>
<dbReference type="Pfam" id="PF23571">
    <property type="entry name" value="GH3_M"/>
    <property type="match status" value="1"/>
</dbReference>
<proteinExistence type="predicted"/>
<accession>A0A1T5LFK7</accession>
<dbReference type="AlphaFoldDB" id="A0A1T5LFK7"/>
<dbReference type="PANTHER" id="PTHR31901">
    <property type="entry name" value="GH3 DOMAIN-CONTAINING PROTEIN"/>
    <property type="match status" value="1"/>
</dbReference>
<dbReference type="InterPro" id="IPR004993">
    <property type="entry name" value="GH3"/>
</dbReference>
<keyword evidence="4" id="KW-1185">Reference proteome</keyword>
<feature type="domain" description="GH3 middle" evidence="1">
    <location>
        <begin position="298"/>
        <end position="367"/>
    </location>
</feature>
<dbReference type="Proteomes" id="UP000190961">
    <property type="component" value="Unassembled WGS sequence"/>
</dbReference>
<dbReference type="PANTHER" id="PTHR31901:SF9">
    <property type="entry name" value="GH3 DOMAIN-CONTAINING PROTEIN"/>
    <property type="match status" value="1"/>
</dbReference>